<dbReference type="Proteomes" id="UP000275408">
    <property type="component" value="Unassembled WGS sequence"/>
</dbReference>
<feature type="compositionally biased region" description="Polar residues" evidence="1">
    <location>
        <begin position="76"/>
        <end position="94"/>
    </location>
</feature>
<dbReference type="InterPro" id="IPR013083">
    <property type="entry name" value="Znf_RING/FYVE/PHD"/>
</dbReference>
<organism evidence="2 3">
    <name type="scientific">Pocillopora damicornis</name>
    <name type="common">Cauliflower coral</name>
    <name type="synonym">Millepora damicornis</name>
    <dbReference type="NCBI Taxonomy" id="46731"/>
    <lineage>
        <taxon>Eukaryota</taxon>
        <taxon>Metazoa</taxon>
        <taxon>Cnidaria</taxon>
        <taxon>Anthozoa</taxon>
        <taxon>Hexacorallia</taxon>
        <taxon>Scleractinia</taxon>
        <taxon>Astrocoeniina</taxon>
        <taxon>Pocilloporidae</taxon>
        <taxon>Pocillopora</taxon>
    </lineage>
</organism>
<dbReference type="Gene3D" id="3.30.40.10">
    <property type="entry name" value="Zinc/RING finger domain, C3HC4 (zinc finger)"/>
    <property type="match status" value="1"/>
</dbReference>
<evidence type="ECO:0000256" key="1">
    <source>
        <dbReference type="SAM" id="MobiDB-lite"/>
    </source>
</evidence>
<evidence type="ECO:0000313" key="3">
    <source>
        <dbReference type="Proteomes" id="UP000275408"/>
    </source>
</evidence>
<feature type="non-terminal residue" evidence="2">
    <location>
        <position position="106"/>
    </location>
</feature>
<dbReference type="SUPFAM" id="SSF57903">
    <property type="entry name" value="FYVE/PHD zinc finger"/>
    <property type="match status" value="1"/>
</dbReference>
<dbReference type="EMBL" id="RCHS01002544">
    <property type="protein sequence ID" value="RMX46876.1"/>
    <property type="molecule type" value="Genomic_DNA"/>
</dbReference>
<proteinExistence type="predicted"/>
<dbReference type="InterPro" id="IPR011011">
    <property type="entry name" value="Znf_FYVE_PHD"/>
</dbReference>
<sequence>MADNCITCERPVTSRQEGIQCDVCLKWNHGTCITFKNFSTRLSSRCTHSYRDRLGLHSLSVFLSSGRDASAEILESSESNPRSTQSDSFQSTIYNLPDSRKLPFLN</sequence>
<protein>
    <recommendedName>
        <fullName evidence="4">Zinc finger PHD-type domain-containing protein</fullName>
    </recommendedName>
</protein>
<accession>A0A3M6TZT2</accession>
<dbReference type="AlphaFoldDB" id="A0A3M6TZT2"/>
<evidence type="ECO:0008006" key="4">
    <source>
        <dbReference type="Google" id="ProtNLM"/>
    </source>
</evidence>
<comment type="caution">
    <text evidence="2">The sequence shown here is derived from an EMBL/GenBank/DDBJ whole genome shotgun (WGS) entry which is preliminary data.</text>
</comment>
<reference evidence="2 3" key="1">
    <citation type="journal article" date="2018" name="Sci. Rep.">
        <title>Comparative analysis of the Pocillopora damicornis genome highlights role of immune system in coral evolution.</title>
        <authorList>
            <person name="Cunning R."/>
            <person name="Bay R.A."/>
            <person name="Gillette P."/>
            <person name="Baker A.C."/>
            <person name="Traylor-Knowles N."/>
        </authorList>
    </citation>
    <scope>NUCLEOTIDE SEQUENCE [LARGE SCALE GENOMIC DNA]</scope>
    <source>
        <strain evidence="2">RSMAS</strain>
        <tissue evidence="2">Whole animal</tissue>
    </source>
</reference>
<evidence type="ECO:0000313" key="2">
    <source>
        <dbReference type="EMBL" id="RMX46876.1"/>
    </source>
</evidence>
<keyword evidence="3" id="KW-1185">Reference proteome</keyword>
<name>A0A3M6TZT2_POCDA</name>
<gene>
    <name evidence="2" type="ORF">pdam_00025278</name>
</gene>
<feature type="region of interest" description="Disordered" evidence="1">
    <location>
        <begin position="73"/>
        <end position="106"/>
    </location>
</feature>